<sequence>MLTEATTHGTLLGGRVSYRQFRDGYRTGIEPVLLAATVQARPGARVIEAGCGAGAGLLCLASRLPGVSGAGIEQDPATAALARRNLDENGLADWPVLVAGVEDPAIPMLVEAIPRFDHAIANPPWHRNTATMSPSPRRDLARRAPEGALAGWTASLVRLLRDGGTLTMILPSALHARATASMTACGLGTIRLLPLWPLSGKPARIVLVQGTVGGHGDGVVLPGLVLHRPGGGYTDAAEAILRSGEALPMDLSA</sequence>
<dbReference type="InterPro" id="IPR050210">
    <property type="entry name" value="tRNA_Adenine-N(6)_MTase"/>
</dbReference>
<dbReference type="InterPro" id="IPR007848">
    <property type="entry name" value="Small_mtfrase_dom"/>
</dbReference>
<dbReference type="AlphaFoldDB" id="A0A6M8HWM8"/>
<evidence type="ECO:0000256" key="1">
    <source>
        <dbReference type="ARBA" id="ARBA00022603"/>
    </source>
</evidence>
<keyword evidence="5" id="KW-1185">Reference proteome</keyword>
<organism evidence="4 5">
    <name type="scientific">Lichenicola cladoniae</name>
    <dbReference type="NCBI Taxonomy" id="1484109"/>
    <lineage>
        <taxon>Bacteria</taxon>
        <taxon>Pseudomonadati</taxon>
        <taxon>Pseudomonadota</taxon>
        <taxon>Alphaproteobacteria</taxon>
        <taxon>Acetobacterales</taxon>
        <taxon>Acetobacteraceae</taxon>
        <taxon>Lichenicola</taxon>
    </lineage>
</organism>
<proteinExistence type="predicted"/>
<keyword evidence="2" id="KW-0949">S-adenosyl-L-methionine</keyword>
<gene>
    <name evidence="4" type="ORF">HN018_12975</name>
</gene>
<dbReference type="Gene3D" id="3.40.50.150">
    <property type="entry name" value="Vaccinia Virus protein VP39"/>
    <property type="match status" value="1"/>
</dbReference>
<protein>
    <submittedName>
        <fullName evidence="4">Methyltransferase</fullName>
    </submittedName>
</protein>
<dbReference type="EMBL" id="CP053708">
    <property type="protein sequence ID" value="QKE92636.1"/>
    <property type="molecule type" value="Genomic_DNA"/>
</dbReference>
<name>A0A6M8HWM8_9PROT</name>
<dbReference type="GO" id="GO:0032259">
    <property type="term" value="P:methylation"/>
    <property type="evidence" value="ECO:0007669"/>
    <property type="project" value="UniProtKB-KW"/>
</dbReference>
<reference evidence="4 5" key="1">
    <citation type="journal article" date="2014" name="World J. Microbiol. Biotechnol.">
        <title>Biodiversity and physiological characteristics of Antarctic and Arctic lichens-associated bacteria.</title>
        <authorList>
            <person name="Lee Y.M."/>
            <person name="Kim E.H."/>
            <person name="Lee H.K."/>
            <person name="Hong S.G."/>
        </authorList>
    </citation>
    <scope>NUCLEOTIDE SEQUENCE [LARGE SCALE GENOMIC DNA]</scope>
    <source>
        <strain evidence="4 5">PAMC 26569</strain>
    </source>
</reference>
<evidence type="ECO:0000259" key="3">
    <source>
        <dbReference type="Pfam" id="PF05175"/>
    </source>
</evidence>
<feature type="domain" description="Methyltransferase small" evidence="3">
    <location>
        <begin position="33"/>
        <end position="131"/>
    </location>
</feature>
<dbReference type="PANTHER" id="PTHR47739">
    <property type="entry name" value="TRNA1(VAL) (ADENINE(37)-N6)-METHYLTRANSFERASE"/>
    <property type="match status" value="1"/>
</dbReference>
<evidence type="ECO:0000256" key="2">
    <source>
        <dbReference type="ARBA" id="ARBA00022691"/>
    </source>
</evidence>
<evidence type="ECO:0000313" key="5">
    <source>
        <dbReference type="Proteomes" id="UP000500767"/>
    </source>
</evidence>
<accession>A0A6M8HWM8</accession>
<dbReference type="CDD" id="cd02440">
    <property type="entry name" value="AdoMet_MTases"/>
    <property type="match status" value="1"/>
</dbReference>
<dbReference type="GO" id="GO:0008168">
    <property type="term" value="F:methyltransferase activity"/>
    <property type="evidence" value="ECO:0007669"/>
    <property type="project" value="UniProtKB-KW"/>
</dbReference>
<dbReference type="Pfam" id="PF05175">
    <property type="entry name" value="MTS"/>
    <property type="match status" value="1"/>
</dbReference>
<dbReference type="SUPFAM" id="SSF53335">
    <property type="entry name" value="S-adenosyl-L-methionine-dependent methyltransferases"/>
    <property type="match status" value="1"/>
</dbReference>
<keyword evidence="4" id="KW-0808">Transferase</keyword>
<dbReference type="InterPro" id="IPR029063">
    <property type="entry name" value="SAM-dependent_MTases_sf"/>
</dbReference>
<dbReference type="Proteomes" id="UP000500767">
    <property type="component" value="Chromosome"/>
</dbReference>
<dbReference type="PANTHER" id="PTHR47739:SF1">
    <property type="entry name" value="TRNA1(VAL) (ADENINE(37)-N6)-METHYLTRANSFERASE"/>
    <property type="match status" value="1"/>
</dbReference>
<keyword evidence="1 4" id="KW-0489">Methyltransferase</keyword>
<dbReference type="PRINTS" id="PR00507">
    <property type="entry name" value="N12N6MTFRASE"/>
</dbReference>
<evidence type="ECO:0000313" key="4">
    <source>
        <dbReference type="EMBL" id="QKE92636.1"/>
    </source>
</evidence>
<dbReference type="KEGG" id="lck:HN018_12975"/>